<feature type="transmembrane region" description="Helical" evidence="1">
    <location>
        <begin position="340"/>
        <end position="360"/>
    </location>
</feature>
<keyword evidence="1" id="KW-1133">Transmembrane helix</keyword>
<feature type="transmembrane region" description="Helical" evidence="1">
    <location>
        <begin position="124"/>
        <end position="144"/>
    </location>
</feature>
<keyword evidence="1" id="KW-0472">Membrane</keyword>
<dbReference type="Proteomes" id="UP000006048">
    <property type="component" value="Chromosome"/>
</dbReference>
<accession>I4B4R0</accession>
<gene>
    <name evidence="2" type="ordered locus">Turpa_1619</name>
</gene>
<dbReference type="EMBL" id="CP002959">
    <property type="protein sequence ID" value="AFM12267.1"/>
    <property type="molecule type" value="Genomic_DNA"/>
</dbReference>
<keyword evidence="3" id="KW-1185">Reference proteome</keyword>
<feature type="transmembrane region" description="Helical" evidence="1">
    <location>
        <begin position="315"/>
        <end position="334"/>
    </location>
</feature>
<dbReference type="STRING" id="869212.Turpa_1619"/>
<evidence type="ECO:0000256" key="1">
    <source>
        <dbReference type="SAM" id="Phobius"/>
    </source>
</evidence>
<evidence type="ECO:0000313" key="3">
    <source>
        <dbReference type="Proteomes" id="UP000006048"/>
    </source>
</evidence>
<feature type="transmembrane region" description="Helical" evidence="1">
    <location>
        <begin position="150"/>
        <end position="168"/>
    </location>
</feature>
<feature type="transmembrane region" description="Helical" evidence="1">
    <location>
        <begin position="175"/>
        <end position="197"/>
    </location>
</feature>
<protein>
    <recommendedName>
        <fullName evidence="4">Glycosyltransferase RgtA/B/C/D-like domain-containing protein</fullName>
    </recommendedName>
</protein>
<name>I4B4R0_TURPD</name>
<organism evidence="2 3">
    <name type="scientific">Turneriella parva (strain ATCC BAA-1111 / DSM 21527 / NCTC 11395 / H)</name>
    <name type="common">Leptospira parva</name>
    <dbReference type="NCBI Taxonomy" id="869212"/>
    <lineage>
        <taxon>Bacteria</taxon>
        <taxon>Pseudomonadati</taxon>
        <taxon>Spirochaetota</taxon>
        <taxon>Spirochaetia</taxon>
        <taxon>Leptospirales</taxon>
        <taxon>Leptospiraceae</taxon>
        <taxon>Turneriella</taxon>
    </lineage>
</organism>
<feature type="transmembrane region" description="Helical" evidence="1">
    <location>
        <begin position="95"/>
        <end position="117"/>
    </location>
</feature>
<reference evidence="2 3" key="1">
    <citation type="submission" date="2012-06" db="EMBL/GenBank/DDBJ databases">
        <title>The complete chromosome of genome of Turneriella parva DSM 21527.</title>
        <authorList>
            <consortium name="US DOE Joint Genome Institute (JGI-PGF)"/>
            <person name="Lucas S."/>
            <person name="Han J."/>
            <person name="Lapidus A."/>
            <person name="Bruce D."/>
            <person name="Goodwin L."/>
            <person name="Pitluck S."/>
            <person name="Peters L."/>
            <person name="Kyrpides N."/>
            <person name="Mavromatis K."/>
            <person name="Ivanova N."/>
            <person name="Mikhailova N."/>
            <person name="Chertkov O."/>
            <person name="Detter J.C."/>
            <person name="Tapia R."/>
            <person name="Han C."/>
            <person name="Land M."/>
            <person name="Hauser L."/>
            <person name="Markowitz V."/>
            <person name="Cheng J.-F."/>
            <person name="Hugenholtz P."/>
            <person name="Woyke T."/>
            <person name="Wu D."/>
            <person name="Gronow S."/>
            <person name="Wellnitz S."/>
            <person name="Brambilla E."/>
            <person name="Klenk H.-P."/>
            <person name="Eisen J.A."/>
        </authorList>
    </citation>
    <scope>NUCLEOTIDE SEQUENCE [LARGE SCALE GENOMIC DNA]</scope>
    <source>
        <strain evidence="3">ATCC BAA-1111 / DSM 21527 / NCTC 11395 / H</strain>
    </source>
</reference>
<dbReference type="AlphaFoldDB" id="I4B4R0"/>
<dbReference type="HOGENOM" id="CLU_520678_0_0_12"/>
<dbReference type="RefSeq" id="WP_014802778.1">
    <property type="nucleotide sequence ID" value="NC_018020.1"/>
</dbReference>
<evidence type="ECO:0008006" key="4">
    <source>
        <dbReference type="Google" id="ProtNLM"/>
    </source>
</evidence>
<evidence type="ECO:0000313" key="2">
    <source>
        <dbReference type="EMBL" id="AFM12267.1"/>
    </source>
</evidence>
<dbReference type="KEGG" id="tpx:Turpa_1619"/>
<sequence length="530" mass="60666">MTNAKLVISVVRDHRHLTIVLAIVLALYLAFPLQLQSIEPYNYAAAIERYYKDSIGFSLAQGENLPDFGRYHPNHPLGHVLAGWAYDWLHIPAMAWMRFMNMTASLVGSLFFYLILLQLRFSRGLSATTVALFLSTYCGLFTIFSGEWHMPALALSLGGVWQAFTYVVEGRKRNLYAAALLMAFGASYHLGASYFMIPVGIVLLFVRPIHERWREILIAGLLIFIILLLVYFVIPFILFGFRSAEEFLRTFLIYKYLPITRYEGFVWLSVAARTLLQSVIFTPAGFKGTELYAGLLILIICLAFSRFYRAQIQRHLKAIILLMPGPWIALYVAFSARPDALLGWLFLLPFFILVAVKAIADLHRRAKTYLSFIPGCLLICNLVFALLPNSLQRRDNIFFFGLPPAAPTSVPVAFVENSPVFTDPEIWFAGSELGFRNQMHFFPCCGENNYFSRLKNWTRKNPGFVLVSDGNEFGLENLLRSEGLHYVRWIDRRAKWPLDLVPSTLYVQHIASPWNEKKLIIWVPENLVRY</sequence>
<feature type="transmembrane region" description="Helical" evidence="1">
    <location>
        <begin position="16"/>
        <end position="35"/>
    </location>
</feature>
<feature type="transmembrane region" description="Helical" evidence="1">
    <location>
        <begin position="291"/>
        <end position="308"/>
    </location>
</feature>
<feature type="transmembrane region" description="Helical" evidence="1">
    <location>
        <begin position="217"/>
        <end position="241"/>
    </location>
</feature>
<proteinExistence type="predicted"/>
<feature type="transmembrane region" description="Helical" evidence="1">
    <location>
        <begin position="369"/>
        <end position="387"/>
    </location>
</feature>
<feature type="transmembrane region" description="Helical" evidence="1">
    <location>
        <begin position="262"/>
        <end position="285"/>
    </location>
</feature>
<keyword evidence="1" id="KW-0812">Transmembrane</keyword>